<organism evidence="1 2">
    <name type="scientific">Ficus carica</name>
    <name type="common">Common fig</name>
    <dbReference type="NCBI Taxonomy" id="3494"/>
    <lineage>
        <taxon>Eukaryota</taxon>
        <taxon>Viridiplantae</taxon>
        <taxon>Streptophyta</taxon>
        <taxon>Embryophyta</taxon>
        <taxon>Tracheophyta</taxon>
        <taxon>Spermatophyta</taxon>
        <taxon>Magnoliopsida</taxon>
        <taxon>eudicotyledons</taxon>
        <taxon>Gunneridae</taxon>
        <taxon>Pentapetalae</taxon>
        <taxon>rosids</taxon>
        <taxon>fabids</taxon>
        <taxon>Rosales</taxon>
        <taxon>Moraceae</taxon>
        <taxon>Ficeae</taxon>
        <taxon>Ficus</taxon>
    </lineage>
</organism>
<comment type="caution">
    <text evidence="1">The sequence shown here is derived from an EMBL/GenBank/DDBJ whole genome shotgun (WGS) entry which is preliminary data.</text>
</comment>
<dbReference type="Proteomes" id="UP001187192">
    <property type="component" value="Unassembled WGS sequence"/>
</dbReference>
<dbReference type="PANTHER" id="PTHR10797">
    <property type="entry name" value="CCR4-NOT TRANSCRIPTION COMPLEX SUBUNIT"/>
    <property type="match status" value="1"/>
</dbReference>
<dbReference type="SUPFAM" id="SSF53098">
    <property type="entry name" value="Ribonuclease H-like"/>
    <property type="match status" value="1"/>
</dbReference>
<dbReference type="EMBL" id="BTGU01000067">
    <property type="protein sequence ID" value="GMN56931.1"/>
    <property type="molecule type" value="Genomic_DNA"/>
</dbReference>
<dbReference type="InterPro" id="IPR036397">
    <property type="entry name" value="RNaseH_sf"/>
</dbReference>
<evidence type="ECO:0000313" key="2">
    <source>
        <dbReference type="Proteomes" id="UP001187192"/>
    </source>
</evidence>
<dbReference type="GO" id="GO:0030014">
    <property type="term" value="C:CCR4-NOT complex"/>
    <property type="evidence" value="ECO:0007669"/>
    <property type="project" value="InterPro"/>
</dbReference>
<dbReference type="AlphaFoldDB" id="A0AA88B1S1"/>
<dbReference type="GO" id="GO:0004535">
    <property type="term" value="F:poly(A)-specific ribonuclease activity"/>
    <property type="evidence" value="ECO:0007669"/>
    <property type="project" value="InterPro"/>
</dbReference>
<gene>
    <name evidence="1" type="ORF">TIFTF001_026048</name>
</gene>
<dbReference type="InterPro" id="IPR012337">
    <property type="entry name" value="RNaseH-like_sf"/>
</dbReference>
<accession>A0AA88B1S1</accession>
<reference evidence="1" key="1">
    <citation type="submission" date="2023-07" db="EMBL/GenBank/DDBJ databases">
        <title>draft genome sequence of fig (Ficus carica).</title>
        <authorList>
            <person name="Takahashi T."/>
            <person name="Nishimura K."/>
        </authorList>
    </citation>
    <scope>NUCLEOTIDE SEQUENCE</scope>
</reference>
<dbReference type="GO" id="GO:0003676">
    <property type="term" value="F:nucleic acid binding"/>
    <property type="evidence" value="ECO:0007669"/>
    <property type="project" value="InterPro"/>
</dbReference>
<proteinExistence type="predicted"/>
<sequence length="87" mass="10146">MANSITENSVQIRDVWNDNLEEEFAMIRSIVDGFNHVAMDTEFPGYIYKFGELLMSSGIVMKDCLRDVDWVVFHGWFDFGYLLKLLT</sequence>
<protein>
    <submittedName>
        <fullName evidence="1">Uncharacterized protein</fullName>
    </submittedName>
</protein>
<name>A0AA88B1S1_FICCA</name>
<dbReference type="Gene3D" id="3.30.420.10">
    <property type="entry name" value="Ribonuclease H-like superfamily/Ribonuclease H"/>
    <property type="match status" value="2"/>
</dbReference>
<keyword evidence="2" id="KW-1185">Reference proteome</keyword>
<evidence type="ECO:0000313" key="1">
    <source>
        <dbReference type="EMBL" id="GMN56931.1"/>
    </source>
</evidence>
<dbReference type="InterPro" id="IPR039637">
    <property type="entry name" value="CNOT7/CNOT8/Pop2"/>
</dbReference>